<accession>Q1QFW6</accession>
<dbReference type="Proteomes" id="UP000001953">
    <property type="component" value="Plasmid 1"/>
</dbReference>
<geneLocation type="plasmid" evidence="2">
    <name>pNITHX1</name>
</geneLocation>
<dbReference type="HOGENOM" id="CLU_1968222_0_0_5"/>
<keyword evidence="1" id="KW-0614">Plasmid</keyword>
<keyword evidence="2" id="KW-1185">Reference proteome</keyword>
<proteinExistence type="predicted"/>
<evidence type="ECO:0000313" key="2">
    <source>
        <dbReference type="Proteomes" id="UP000001953"/>
    </source>
</evidence>
<name>Q1QFW6_NITHX</name>
<dbReference type="KEGG" id="nha:Nham_4275"/>
<reference evidence="2" key="1">
    <citation type="submission" date="2006-03" db="EMBL/GenBank/DDBJ databases">
        <title>Complete sequence of plasmid 1 of Nitrobacter hamburgensis X14.</title>
        <authorList>
            <consortium name="US DOE Joint Genome Institute"/>
            <person name="Copeland A."/>
            <person name="Lucas S."/>
            <person name="Lapidus A."/>
            <person name="Barry K."/>
            <person name="Detter J.C."/>
            <person name="Glavina del Rio T."/>
            <person name="Hammon N."/>
            <person name="Israni S."/>
            <person name="Dalin E."/>
            <person name="Tice H."/>
            <person name="Pitluck S."/>
            <person name="Chain P."/>
            <person name="Malfatti S."/>
            <person name="Shin M."/>
            <person name="Vergez L."/>
            <person name="Schmutz J."/>
            <person name="Larimer F."/>
            <person name="Land M."/>
            <person name="Hauser L."/>
            <person name="Kyrpides N."/>
            <person name="Ivanova N."/>
            <person name="Ward B."/>
            <person name="Arp D."/>
            <person name="Klotz M."/>
            <person name="Stein L."/>
            <person name="O'Mullan G."/>
            <person name="Starkenburg S."/>
            <person name="Sayavedra L."/>
            <person name="Poret-Peterson A.T."/>
            <person name="Gentry M.E."/>
            <person name="Bruce D."/>
            <person name="Richardson P."/>
        </authorList>
    </citation>
    <scope>NUCLEOTIDE SEQUENCE [LARGE SCALE GENOMIC DNA]</scope>
    <source>
        <strain evidence="2">DSM 10229 / NCIMB 13809 / X14</strain>
        <plasmid evidence="2">Plasmid pNITHX1</plasmid>
    </source>
</reference>
<dbReference type="EMBL" id="CP000320">
    <property type="protein sequence ID" value="ABE64881.1"/>
    <property type="molecule type" value="Genomic_DNA"/>
</dbReference>
<evidence type="ECO:0000313" key="1">
    <source>
        <dbReference type="EMBL" id="ABE64881.1"/>
    </source>
</evidence>
<sequence length="127" mass="13517">MWMLARCSRATFKGPAEWLRSQSAETRLENGFHVPHGFLPVSGAPYPPTPNGVIIDGTIETPDSGLQSWNFFSTDWGPSPADVCAPPGLIAIAGLGRGKAAPIAKCARKFLEGGLRVRARADGRSSL</sequence>
<protein>
    <submittedName>
        <fullName evidence="1">Uncharacterized protein</fullName>
    </submittedName>
</protein>
<dbReference type="AlphaFoldDB" id="Q1QFW6"/>
<gene>
    <name evidence="1" type="ordered locus">Nham_4275</name>
</gene>
<organism evidence="1 2">
    <name type="scientific">Nitrobacter hamburgensis (strain DSM 10229 / NCIMB 13809 / X14)</name>
    <dbReference type="NCBI Taxonomy" id="323097"/>
    <lineage>
        <taxon>Bacteria</taxon>
        <taxon>Pseudomonadati</taxon>
        <taxon>Pseudomonadota</taxon>
        <taxon>Alphaproteobacteria</taxon>
        <taxon>Hyphomicrobiales</taxon>
        <taxon>Nitrobacteraceae</taxon>
        <taxon>Nitrobacter</taxon>
    </lineage>
</organism>